<dbReference type="OrthoDB" id="760868at2759"/>
<feature type="domain" description="Importin N-terminal" evidence="7">
    <location>
        <begin position="44"/>
        <end position="94"/>
    </location>
</feature>
<dbReference type="GO" id="GO:0006606">
    <property type="term" value="P:protein import into nucleus"/>
    <property type="evidence" value="ECO:0007669"/>
    <property type="project" value="TreeGrafter"/>
</dbReference>
<dbReference type="GO" id="GO:0031267">
    <property type="term" value="F:small GTPase binding"/>
    <property type="evidence" value="ECO:0007669"/>
    <property type="project" value="InterPro"/>
</dbReference>
<dbReference type="InterPro" id="IPR001494">
    <property type="entry name" value="Importin-beta_N"/>
</dbReference>
<dbReference type="AlphaFoldDB" id="A0A3S5CDS1"/>
<dbReference type="EMBL" id="CAAALY010016129">
    <property type="protein sequence ID" value="VEL12872.1"/>
    <property type="molecule type" value="Genomic_DNA"/>
</dbReference>
<comment type="caution">
    <text evidence="8">The sequence shown here is derived from an EMBL/GenBank/DDBJ whole genome shotgun (WGS) entry which is preliminary data.</text>
</comment>
<protein>
    <recommendedName>
        <fullName evidence="7">Importin N-terminal domain-containing protein</fullName>
    </recommendedName>
</protein>
<proteinExistence type="predicted"/>
<keyword evidence="4" id="KW-0963">Cytoplasm</keyword>
<evidence type="ECO:0000259" key="7">
    <source>
        <dbReference type="PROSITE" id="PS50166"/>
    </source>
</evidence>
<evidence type="ECO:0000313" key="8">
    <source>
        <dbReference type="EMBL" id="VEL12872.1"/>
    </source>
</evidence>
<dbReference type="PROSITE" id="PS50166">
    <property type="entry name" value="IMPORTIN_B_NT"/>
    <property type="match status" value="1"/>
</dbReference>
<evidence type="ECO:0000256" key="2">
    <source>
        <dbReference type="ARBA" id="ARBA00004496"/>
    </source>
</evidence>
<keyword evidence="5" id="KW-0653">Protein transport</keyword>
<evidence type="ECO:0000256" key="4">
    <source>
        <dbReference type="ARBA" id="ARBA00022490"/>
    </source>
</evidence>
<comment type="subcellular location">
    <subcellularLocation>
        <location evidence="2">Cytoplasm</location>
    </subcellularLocation>
    <subcellularLocation>
        <location evidence="1">Nucleus</location>
    </subcellularLocation>
</comment>
<keyword evidence="3" id="KW-0813">Transport</keyword>
<accession>A0A3S5CDS1</accession>
<evidence type="ECO:0000256" key="1">
    <source>
        <dbReference type="ARBA" id="ARBA00004123"/>
    </source>
</evidence>
<dbReference type="Gene3D" id="1.25.10.10">
    <property type="entry name" value="Leucine-rich Repeat Variant"/>
    <property type="match status" value="2"/>
</dbReference>
<evidence type="ECO:0000256" key="6">
    <source>
        <dbReference type="ARBA" id="ARBA00023242"/>
    </source>
</evidence>
<dbReference type="Proteomes" id="UP000784294">
    <property type="component" value="Unassembled WGS sequence"/>
</dbReference>
<reference evidence="8" key="1">
    <citation type="submission" date="2018-11" db="EMBL/GenBank/DDBJ databases">
        <authorList>
            <consortium name="Pathogen Informatics"/>
        </authorList>
    </citation>
    <scope>NUCLEOTIDE SEQUENCE</scope>
</reference>
<evidence type="ECO:0000256" key="5">
    <source>
        <dbReference type="ARBA" id="ARBA00022927"/>
    </source>
</evidence>
<dbReference type="GO" id="GO:0005829">
    <property type="term" value="C:cytosol"/>
    <property type="evidence" value="ECO:0007669"/>
    <property type="project" value="TreeGrafter"/>
</dbReference>
<evidence type="ECO:0000256" key="3">
    <source>
        <dbReference type="ARBA" id="ARBA00022448"/>
    </source>
</evidence>
<dbReference type="InterPro" id="IPR011989">
    <property type="entry name" value="ARM-like"/>
</dbReference>
<gene>
    <name evidence="8" type="ORF">PXEA_LOCUS6312</name>
</gene>
<evidence type="ECO:0000313" key="9">
    <source>
        <dbReference type="Proteomes" id="UP000784294"/>
    </source>
</evidence>
<dbReference type="PANTHER" id="PTHR10997:SF18">
    <property type="entry name" value="D-IMPORTIN 7_RANBP7"/>
    <property type="match status" value="1"/>
</dbReference>
<dbReference type="GO" id="GO:0005635">
    <property type="term" value="C:nuclear envelope"/>
    <property type="evidence" value="ECO:0007669"/>
    <property type="project" value="TreeGrafter"/>
</dbReference>
<name>A0A3S5CDS1_9PLAT</name>
<dbReference type="SMART" id="SM00913">
    <property type="entry name" value="IBN_N"/>
    <property type="match status" value="1"/>
</dbReference>
<keyword evidence="9" id="KW-1185">Reference proteome</keyword>
<dbReference type="PANTHER" id="PTHR10997">
    <property type="entry name" value="IMPORTIN-7, 8, 11"/>
    <property type="match status" value="1"/>
</dbReference>
<dbReference type="Pfam" id="PF03810">
    <property type="entry name" value="IBN_N"/>
    <property type="match status" value="1"/>
</dbReference>
<sequence length="328" mass="37786">MDPSRVVQALKGTLSMEQRDEAEKALLEVCFTLTFYYQSLEIPVRQAAAVYFRNIVSTSWKDREAERPDEPVPFSIHEQDRESIRNTILDAMATGKWIDAFRHVLDDLSNADDDPTSMWWKRKKWALNILCRICDSEEDDALWSEDPIEYVRIKASDCMMNIDPTDAALNLLHEACLKRRGVLENAMEFCIHLLTSPERDNRSKDGAIHMIGAVAEILLKRKMYKNQMESFLVNHVLPTFEAPEGYRRARACWIIGKLVDVDFKDIAVLHQTTEALKRAMSKDLEIPVRTLAAIGLFDLLRAQERTRELLLSCLPELIMRKFNSAILL</sequence>
<dbReference type="InterPro" id="IPR016024">
    <property type="entry name" value="ARM-type_fold"/>
</dbReference>
<dbReference type="SUPFAM" id="SSF48371">
    <property type="entry name" value="ARM repeat"/>
    <property type="match status" value="1"/>
</dbReference>
<keyword evidence="6" id="KW-0539">Nucleus</keyword>
<organism evidence="8 9">
    <name type="scientific">Protopolystoma xenopodis</name>
    <dbReference type="NCBI Taxonomy" id="117903"/>
    <lineage>
        <taxon>Eukaryota</taxon>
        <taxon>Metazoa</taxon>
        <taxon>Spiralia</taxon>
        <taxon>Lophotrochozoa</taxon>
        <taxon>Platyhelminthes</taxon>
        <taxon>Monogenea</taxon>
        <taxon>Polyopisthocotylea</taxon>
        <taxon>Polystomatidea</taxon>
        <taxon>Polystomatidae</taxon>
        <taxon>Protopolystoma</taxon>
    </lineage>
</organism>